<dbReference type="AlphaFoldDB" id="A0AAN6SF49"/>
<dbReference type="InterPro" id="IPR025204">
    <property type="entry name" value="CENP-L"/>
</dbReference>
<sequence>MRSRRRHEQEAQPTFYNTTFSLHRVSPLYIGPQPLDRQRLLLLSSRLREVLVGDIVKGIEVGLALGRQEGEDGGGGGMGRAGGLVGVDVRWVNMGKVLGIAGEGEEGGEEGEDGMGRAELDWSGPVGQVKEKKALHILLRYEMAESQKPALVTITDFLSTTFDCHISSLRLGTRSLVQSWELWISTAGLLTTGGTGKDVVLSLGFYIPPPDNDNNGNISGATGEDNAQEPLGMKSIDVIIPGTEVRSFVRAGELLVVNGGKETEKGKGGNKEKQTWETNPSKRLKLAGRLGEEGWEWRCSSSGDNDAEKERKSPFTEALGKYLDKHLGLNLFHPGVRVTKIACGGFVMSEEWVKVFTPREGEKRRQRAGVWKLVGGLVGKAEGYGGKALA</sequence>
<evidence type="ECO:0000313" key="2">
    <source>
        <dbReference type="Proteomes" id="UP001303222"/>
    </source>
</evidence>
<proteinExistence type="predicted"/>
<evidence type="ECO:0000313" key="1">
    <source>
        <dbReference type="EMBL" id="KAK3950883.1"/>
    </source>
</evidence>
<reference evidence="1" key="1">
    <citation type="journal article" date="2023" name="Mol. Phylogenet. Evol.">
        <title>Genome-scale phylogeny and comparative genomics of the fungal order Sordariales.</title>
        <authorList>
            <person name="Hensen N."/>
            <person name="Bonometti L."/>
            <person name="Westerberg I."/>
            <person name="Brannstrom I.O."/>
            <person name="Guillou S."/>
            <person name="Cros-Aarteil S."/>
            <person name="Calhoun S."/>
            <person name="Haridas S."/>
            <person name="Kuo A."/>
            <person name="Mondo S."/>
            <person name="Pangilinan J."/>
            <person name="Riley R."/>
            <person name="LaButti K."/>
            <person name="Andreopoulos B."/>
            <person name="Lipzen A."/>
            <person name="Chen C."/>
            <person name="Yan M."/>
            <person name="Daum C."/>
            <person name="Ng V."/>
            <person name="Clum A."/>
            <person name="Steindorff A."/>
            <person name="Ohm R.A."/>
            <person name="Martin F."/>
            <person name="Silar P."/>
            <person name="Natvig D.O."/>
            <person name="Lalanne C."/>
            <person name="Gautier V."/>
            <person name="Ament-Velasquez S.L."/>
            <person name="Kruys A."/>
            <person name="Hutchinson M.I."/>
            <person name="Powell A.J."/>
            <person name="Barry K."/>
            <person name="Miller A.N."/>
            <person name="Grigoriev I.V."/>
            <person name="Debuchy R."/>
            <person name="Gladieux P."/>
            <person name="Hiltunen Thoren M."/>
            <person name="Johannesson H."/>
        </authorList>
    </citation>
    <scope>NUCLEOTIDE SEQUENCE</scope>
    <source>
        <strain evidence="1">CBS 626.80</strain>
    </source>
</reference>
<accession>A0AAN6SF49</accession>
<organism evidence="1 2">
    <name type="scientific">Pseudoneurospora amorphoporcata</name>
    <dbReference type="NCBI Taxonomy" id="241081"/>
    <lineage>
        <taxon>Eukaryota</taxon>
        <taxon>Fungi</taxon>
        <taxon>Dikarya</taxon>
        <taxon>Ascomycota</taxon>
        <taxon>Pezizomycotina</taxon>
        <taxon>Sordariomycetes</taxon>
        <taxon>Sordariomycetidae</taxon>
        <taxon>Sordariales</taxon>
        <taxon>Sordariaceae</taxon>
        <taxon>Pseudoneurospora</taxon>
    </lineage>
</organism>
<dbReference type="Pfam" id="PF13092">
    <property type="entry name" value="CENP-L"/>
    <property type="match status" value="2"/>
</dbReference>
<gene>
    <name evidence="1" type="ORF">QBC32DRAFT_399161</name>
</gene>
<dbReference type="Proteomes" id="UP001303222">
    <property type="component" value="Unassembled WGS sequence"/>
</dbReference>
<name>A0AAN6SF49_9PEZI</name>
<dbReference type="EMBL" id="MU859164">
    <property type="protein sequence ID" value="KAK3950883.1"/>
    <property type="molecule type" value="Genomic_DNA"/>
</dbReference>
<keyword evidence="2" id="KW-1185">Reference proteome</keyword>
<comment type="caution">
    <text evidence="1">The sequence shown here is derived from an EMBL/GenBank/DDBJ whole genome shotgun (WGS) entry which is preliminary data.</text>
</comment>
<protein>
    <submittedName>
        <fullName evidence="1">Kinetochore complex Sim4 subunit Fta1-domain-containing protein</fullName>
    </submittedName>
</protein>
<reference evidence="1" key="2">
    <citation type="submission" date="2023-06" db="EMBL/GenBank/DDBJ databases">
        <authorList>
            <consortium name="Lawrence Berkeley National Laboratory"/>
            <person name="Mondo S.J."/>
            <person name="Hensen N."/>
            <person name="Bonometti L."/>
            <person name="Westerberg I."/>
            <person name="Brannstrom I.O."/>
            <person name="Guillou S."/>
            <person name="Cros-Aarteil S."/>
            <person name="Calhoun S."/>
            <person name="Haridas S."/>
            <person name="Kuo A."/>
            <person name="Pangilinan J."/>
            <person name="Riley R."/>
            <person name="Labutti K."/>
            <person name="Andreopoulos B."/>
            <person name="Lipzen A."/>
            <person name="Chen C."/>
            <person name="Yanf M."/>
            <person name="Daum C."/>
            <person name="Ng V."/>
            <person name="Clum A."/>
            <person name="Steindorff A."/>
            <person name="Ohm R."/>
            <person name="Martin F."/>
            <person name="Silar P."/>
            <person name="Natvig D."/>
            <person name="Lalanne C."/>
            <person name="Gautier V."/>
            <person name="Ament-Velasquez S.L."/>
            <person name="Kruys A."/>
            <person name="Hutchinson M.I."/>
            <person name="Powell A.J."/>
            <person name="Barry K."/>
            <person name="Miller A.N."/>
            <person name="Grigoriev I.V."/>
            <person name="Debuchy R."/>
            <person name="Gladieux P."/>
            <person name="Thoren M.H."/>
            <person name="Johannesson H."/>
        </authorList>
    </citation>
    <scope>NUCLEOTIDE SEQUENCE</scope>
    <source>
        <strain evidence="1">CBS 626.80</strain>
    </source>
</reference>